<dbReference type="KEGG" id="loi:92363027"/>
<accession>A0A836HU66</accession>
<protein>
    <recommendedName>
        <fullName evidence="4">CFA20 domain-containing protein</fullName>
    </recommendedName>
</protein>
<dbReference type="RefSeq" id="XP_067064476.1">
    <property type="nucleotide sequence ID" value="XM_067209093.1"/>
</dbReference>
<dbReference type="GeneID" id="92363027"/>
<comment type="caution">
    <text evidence="2">The sequence shown here is derived from an EMBL/GenBank/DDBJ whole genome shotgun (WGS) entry which is preliminary data.</text>
</comment>
<dbReference type="EMBL" id="JAFHLR010000015">
    <property type="protein sequence ID" value="KAG5482980.1"/>
    <property type="molecule type" value="Genomic_DNA"/>
</dbReference>
<sequence>MATELQLVMEANSKLLMHAKVMNPRGCSIDIDKHIRKPVLIMKGTPSQTRVQIPREDRPLSSLRLHSSLLAAQICLDSTDHFALEIVVSQYTVNRTKLVIGTYVKTARYDETADELTTAYLPLIIPRNKWVQVVFHVAGIAHSVFHLPSITCIDTITLTGTGKMSCVFTSSDEQSCIDAVPVGMALFAVPAYVPPIWKTASVPSEHRSSPLAVDTVVRMALTSDLHSVTAAAPRDESPLLAESPLSLHSAIPPRLQPLKETVMPPFYPRLSSRSASGQVGAPSGKGSTSPASKCEYIRLVDSEDVMIRDEHATTSCSYGDAHRQQASQDATAGKFPGAARGAANIAAGGLSAWEQPPEEHAAAPVTVSAARAGRVDTAKRPPRKPKGVTASSGSGDNERLQRIIASRKRRVTPVPASVSSGGDDGRGSSSRRQQRIRRHMRVLRANEQKVNRAAAAKTLVASELPLSQRVAVAEDLTEAAPVCGYGFGYLGMLKPNGEYEEDEGANLNLKGALTLLTDAE</sequence>
<dbReference type="SMR" id="A0A836HU66"/>
<evidence type="ECO:0000256" key="1">
    <source>
        <dbReference type="SAM" id="MobiDB-lite"/>
    </source>
</evidence>
<evidence type="ECO:0000313" key="3">
    <source>
        <dbReference type="Proteomes" id="UP000674143"/>
    </source>
</evidence>
<dbReference type="AlphaFoldDB" id="A0A836HU66"/>
<gene>
    <name evidence="2" type="ORF">LSCM4_07190</name>
</gene>
<evidence type="ECO:0000313" key="2">
    <source>
        <dbReference type="EMBL" id="KAG5482980.1"/>
    </source>
</evidence>
<name>A0A836HU66_9TRYP</name>
<reference evidence="3" key="2">
    <citation type="journal article" date="2021" name="Sci. Data">
        <title>Chromosome-scale genome sequencing, assembly and annotation of six genomes from subfamily Leishmaniinae.</title>
        <authorList>
            <person name="Almutairi H."/>
            <person name="Urbaniak M.D."/>
            <person name="Bates M.D."/>
            <person name="Jariyapan N."/>
            <person name="Kwakye-Nuako G."/>
            <person name="Thomaz Soccol V."/>
            <person name="Al-Salem W.S."/>
            <person name="Dillon R.J."/>
            <person name="Bates P.A."/>
            <person name="Gatherer D."/>
        </authorList>
    </citation>
    <scope>NUCLEOTIDE SEQUENCE [LARGE SCALE GENOMIC DNA]</scope>
</reference>
<feature type="region of interest" description="Disordered" evidence="1">
    <location>
        <begin position="356"/>
        <end position="436"/>
    </location>
</feature>
<evidence type="ECO:0008006" key="4">
    <source>
        <dbReference type="Google" id="ProtNLM"/>
    </source>
</evidence>
<feature type="compositionally biased region" description="Low complexity" evidence="1">
    <location>
        <begin position="417"/>
        <end position="431"/>
    </location>
</feature>
<reference evidence="3" key="1">
    <citation type="journal article" date="2021" name="Microbiol. Resour. Announc.">
        <title>LGAAP: Leishmaniinae Genome Assembly and Annotation Pipeline.</title>
        <authorList>
            <person name="Almutairi H."/>
            <person name="Urbaniak M.D."/>
            <person name="Bates M.D."/>
            <person name="Jariyapan N."/>
            <person name="Kwakye-Nuako G."/>
            <person name="Thomaz-Soccol V."/>
            <person name="Al-Salem W.S."/>
            <person name="Dillon R.J."/>
            <person name="Bates P.A."/>
            <person name="Gatherer D."/>
        </authorList>
    </citation>
    <scope>NUCLEOTIDE SEQUENCE [LARGE SCALE GENOMIC DNA]</scope>
</reference>
<feature type="compositionally biased region" description="Low complexity" evidence="1">
    <location>
        <begin position="362"/>
        <end position="372"/>
    </location>
</feature>
<feature type="region of interest" description="Disordered" evidence="1">
    <location>
        <begin position="266"/>
        <end position="291"/>
    </location>
</feature>
<organism evidence="2 3">
    <name type="scientific">Leishmania orientalis</name>
    <dbReference type="NCBI Taxonomy" id="2249476"/>
    <lineage>
        <taxon>Eukaryota</taxon>
        <taxon>Discoba</taxon>
        <taxon>Euglenozoa</taxon>
        <taxon>Kinetoplastea</taxon>
        <taxon>Metakinetoplastina</taxon>
        <taxon>Trypanosomatida</taxon>
        <taxon>Trypanosomatidae</taxon>
        <taxon>Leishmaniinae</taxon>
        <taxon>Leishmania</taxon>
    </lineage>
</organism>
<keyword evidence="3" id="KW-1185">Reference proteome</keyword>
<dbReference type="Proteomes" id="UP000674143">
    <property type="component" value="Unassembled WGS sequence"/>
</dbReference>
<proteinExistence type="predicted"/>